<name>C4F9V8_9ACTN</name>
<dbReference type="STRING" id="521003.COLINT_02842"/>
<evidence type="ECO:0000313" key="1">
    <source>
        <dbReference type="EMBL" id="EEP44486.1"/>
    </source>
</evidence>
<dbReference type="EMBL" id="ABXH02000015">
    <property type="protein sequence ID" value="EEP44486.1"/>
    <property type="molecule type" value="Genomic_DNA"/>
</dbReference>
<dbReference type="HOGENOM" id="CLU_2805055_0_0_11"/>
<sequence length="67" mass="7245">MHVRIYGDICACRCMGTVVIVVVGDVIATPPTSTKIAYGNLPLGIDQTACKHRQSQSCHRQSGHRHG</sequence>
<dbReference type="AlphaFoldDB" id="C4F9V8"/>
<organism evidence="1 2">
    <name type="scientific">Collinsella intestinalis DSM 13280</name>
    <dbReference type="NCBI Taxonomy" id="521003"/>
    <lineage>
        <taxon>Bacteria</taxon>
        <taxon>Bacillati</taxon>
        <taxon>Actinomycetota</taxon>
        <taxon>Coriobacteriia</taxon>
        <taxon>Coriobacteriales</taxon>
        <taxon>Coriobacteriaceae</taxon>
        <taxon>Collinsella</taxon>
    </lineage>
</organism>
<gene>
    <name evidence="1" type="ORF">COLINT_02842</name>
</gene>
<protein>
    <submittedName>
        <fullName evidence="1">Uncharacterized protein</fullName>
    </submittedName>
</protein>
<accession>C4F9V8</accession>
<dbReference type="Proteomes" id="UP000003295">
    <property type="component" value="Unassembled WGS sequence"/>
</dbReference>
<comment type="caution">
    <text evidence="1">The sequence shown here is derived from an EMBL/GenBank/DDBJ whole genome shotgun (WGS) entry which is preliminary data.</text>
</comment>
<evidence type="ECO:0000313" key="2">
    <source>
        <dbReference type="Proteomes" id="UP000003295"/>
    </source>
</evidence>
<proteinExistence type="predicted"/>
<reference evidence="1 2" key="1">
    <citation type="submission" date="2009-04" db="EMBL/GenBank/DDBJ databases">
        <authorList>
            <person name="Weinstock G."/>
            <person name="Sodergren E."/>
            <person name="Clifton S."/>
            <person name="Fulton L."/>
            <person name="Fulton B."/>
            <person name="Courtney L."/>
            <person name="Fronick C."/>
            <person name="Harrison M."/>
            <person name="Strong C."/>
            <person name="Farmer C."/>
            <person name="Delahaunty K."/>
            <person name="Markovic C."/>
            <person name="Hall O."/>
            <person name="Minx P."/>
            <person name="Tomlinson C."/>
            <person name="Mitreva M."/>
            <person name="Nelson J."/>
            <person name="Hou S."/>
            <person name="Wollam A."/>
            <person name="Pepin K.H."/>
            <person name="Johnson M."/>
            <person name="Bhonagiri V."/>
            <person name="Nash W.E."/>
            <person name="Warren W."/>
            <person name="Chinwalla A."/>
            <person name="Mardis E.R."/>
            <person name="Wilson R.K."/>
        </authorList>
    </citation>
    <scope>NUCLEOTIDE SEQUENCE [LARGE SCALE GENOMIC DNA]</scope>
    <source>
        <strain evidence="1 2">DSM 13280</strain>
    </source>
</reference>